<accession>A0ABW4ZNQ4</accession>
<proteinExistence type="predicted"/>
<evidence type="ECO:0000313" key="2">
    <source>
        <dbReference type="Proteomes" id="UP001597387"/>
    </source>
</evidence>
<evidence type="ECO:0000313" key="1">
    <source>
        <dbReference type="EMBL" id="MFD2163738.1"/>
    </source>
</evidence>
<reference evidence="2" key="1">
    <citation type="journal article" date="2019" name="Int. J. Syst. Evol. Microbiol.">
        <title>The Global Catalogue of Microorganisms (GCM) 10K type strain sequencing project: providing services to taxonomists for standard genome sequencing and annotation.</title>
        <authorList>
            <consortium name="The Broad Institute Genomics Platform"/>
            <consortium name="The Broad Institute Genome Sequencing Center for Infectious Disease"/>
            <person name="Wu L."/>
            <person name="Ma J."/>
        </authorList>
    </citation>
    <scope>NUCLEOTIDE SEQUENCE [LARGE SCALE GENOMIC DNA]</scope>
    <source>
        <strain evidence="2">KCTC 42217</strain>
    </source>
</reference>
<dbReference type="RefSeq" id="WP_255900324.1">
    <property type="nucleotide sequence ID" value="NZ_JAFMZO010000002.1"/>
</dbReference>
<keyword evidence="2" id="KW-1185">Reference proteome</keyword>
<comment type="caution">
    <text evidence="1">The sequence shown here is derived from an EMBL/GenBank/DDBJ whole genome shotgun (WGS) entry which is preliminary data.</text>
</comment>
<protein>
    <submittedName>
        <fullName evidence="1">Uncharacterized protein</fullName>
    </submittedName>
</protein>
<dbReference type="PROSITE" id="PS51257">
    <property type="entry name" value="PROKAR_LIPOPROTEIN"/>
    <property type="match status" value="1"/>
</dbReference>
<organism evidence="1 2">
    <name type="scientific">Paradesertivirga mongoliensis</name>
    <dbReference type="NCBI Taxonomy" id="2100740"/>
    <lineage>
        <taxon>Bacteria</taxon>
        <taxon>Pseudomonadati</taxon>
        <taxon>Bacteroidota</taxon>
        <taxon>Sphingobacteriia</taxon>
        <taxon>Sphingobacteriales</taxon>
        <taxon>Sphingobacteriaceae</taxon>
        <taxon>Paradesertivirga</taxon>
    </lineage>
</organism>
<dbReference type="EMBL" id="JBHUHZ010000002">
    <property type="protein sequence ID" value="MFD2163738.1"/>
    <property type="molecule type" value="Genomic_DNA"/>
</dbReference>
<name>A0ABW4ZNQ4_9SPHI</name>
<dbReference type="Proteomes" id="UP001597387">
    <property type="component" value="Unassembled WGS sequence"/>
</dbReference>
<sequence length="46" mass="4779">MKKILLVLAVVALGLSSCKKETEVKPVAVENATMGAGTLKDMSGMD</sequence>
<gene>
    <name evidence="1" type="ORF">ACFSJU_15115</name>
</gene>